<protein>
    <recommendedName>
        <fullName evidence="4">Amidohydrolase-related domain-containing protein</fullName>
    </recommendedName>
</protein>
<feature type="compositionally biased region" description="Basic residues" evidence="1">
    <location>
        <begin position="1"/>
        <end position="10"/>
    </location>
</feature>
<dbReference type="SUPFAM" id="SSF51556">
    <property type="entry name" value="Metallo-dependent hydrolases"/>
    <property type="match status" value="1"/>
</dbReference>
<dbReference type="InterPro" id="IPR032466">
    <property type="entry name" value="Metal_Hydrolase"/>
</dbReference>
<dbReference type="PANTHER" id="PTHR43569:SF2">
    <property type="entry name" value="AMIDOHYDROLASE-RELATED DOMAIN-CONTAINING PROTEIN"/>
    <property type="match status" value="1"/>
</dbReference>
<gene>
    <name evidence="2" type="ORF">M378DRAFT_10274</name>
</gene>
<evidence type="ECO:0000313" key="3">
    <source>
        <dbReference type="Proteomes" id="UP000054549"/>
    </source>
</evidence>
<dbReference type="InterPro" id="IPR052350">
    <property type="entry name" value="Metallo-dep_Lactonases"/>
</dbReference>
<feature type="region of interest" description="Disordered" evidence="1">
    <location>
        <begin position="1"/>
        <end position="40"/>
    </location>
</feature>
<dbReference type="Gene3D" id="3.20.20.140">
    <property type="entry name" value="Metal-dependent hydrolases"/>
    <property type="match status" value="1"/>
</dbReference>
<evidence type="ECO:0008006" key="4">
    <source>
        <dbReference type="Google" id="ProtNLM"/>
    </source>
</evidence>
<dbReference type="EMBL" id="KN818237">
    <property type="protein sequence ID" value="KIL66294.1"/>
    <property type="molecule type" value="Genomic_DNA"/>
</dbReference>
<proteinExistence type="predicted"/>
<organism evidence="2 3">
    <name type="scientific">Amanita muscaria (strain Koide BX008)</name>
    <dbReference type="NCBI Taxonomy" id="946122"/>
    <lineage>
        <taxon>Eukaryota</taxon>
        <taxon>Fungi</taxon>
        <taxon>Dikarya</taxon>
        <taxon>Basidiomycota</taxon>
        <taxon>Agaricomycotina</taxon>
        <taxon>Agaricomycetes</taxon>
        <taxon>Agaricomycetidae</taxon>
        <taxon>Agaricales</taxon>
        <taxon>Pluteineae</taxon>
        <taxon>Amanitaceae</taxon>
        <taxon>Amanita</taxon>
    </lineage>
</organism>
<keyword evidence="3" id="KW-1185">Reference proteome</keyword>
<evidence type="ECO:0000313" key="2">
    <source>
        <dbReference type="EMBL" id="KIL66294.1"/>
    </source>
</evidence>
<accession>A0A0C2TH98</accession>
<sequence>MSNPPRRKNPKSLPRLPLSAFASPSASTGDSFPLPPSPHSVHPTNVIDANIILNDEDINLTRWFREAGPGLSERIKKRPMNCKYNKDRYSATLNLVYRIASRKNTPPIISLMIPFELAKPVPSNNLSSPDPLIPISLSTIYYQNTPEAAETLKWALQQGRPVDIDLPNASTDGVLESLQDLLAKATADLIQVPTIVITNYLPPPHDLALPIERLMNHSHYQTYQAHIAALSLIPSLCIKYIPPAWNAPPPPTPFPGAMSSNDAEDKQQRNEWKRRIRMYLGPVLEAFGYERIIFGSSPSPGSRHPSHVGDWYEIAREALAELGVEQSYVDGVFHGNAKRVYGA</sequence>
<dbReference type="HOGENOM" id="CLU_066897_0_0_1"/>
<dbReference type="AlphaFoldDB" id="A0A0C2TH98"/>
<dbReference type="STRING" id="946122.A0A0C2TH98"/>
<reference evidence="2 3" key="1">
    <citation type="submission" date="2014-04" db="EMBL/GenBank/DDBJ databases">
        <title>Evolutionary Origins and Diversification of the Mycorrhizal Mutualists.</title>
        <authorList>
            <consortium name="DOE Joint Genome Institute"/>
            <consortium name="Mycorrhizal Genomics Consortium"/>
            <person name="Kohler A."/>
            <person name="Kuo A."/>
            <person name="Nagy L.G."/>
            <person name="Floudas D."/>
            <person name="Copeland A."/>
            <person name="Barry K.W."/>
            <person name="Cichocki N."/>
            <person name="Veneault-Fourrey C."/>
            <person name="LaButti K."/>
            <person name="Lindquist E.A."/>
            <person name="Lipzen A."/>
            <person name="Lundell T."/>
            <person name="Morin E."/>
            <person name="Murat C."/>
            <person name="Riley R."/>
            <person name="Ohm R."/>
            <person name="Sun H."/>
            <person name="Tunlid A."/>
            <person name="Henrissat B."/>
            <person name="Grigoriev I.V."/>
            <person name="Hibbett D.S."/>
            <person name="Martin F."/>
        </authorList>
    </citation>
    <scope>NUCLEOTIDE SEQUENCE [LARGE SCALE GENOMIC DNA]</scope>
    <source>
        <strain evidence="2 3">Koide BX008</strain>
    </source>
</reference>
<dbReference type="OrthoDB" id="2135488at2759"/>
<dbReference type="PANTHER" id="PTHR43569">
    <property type="entry name" value="AMIDOHYDROLASE"/>
    <property type="match status" value="1"/>
</dbReference>
<name>A0A0C2TH98_AMAMK</name>
<evidence type="ECO:0000256" key="1">
    <source>
        <dbReference type="SAM" id="MobiDB-lite"/>
    </source>
</evidence>
<feature type="compositionally biased region" description="Low complexity" evidence="1">
    <location>
        <begin position="12"/>
        <end position="27"/>
    </location>
</feature>
<dbReference type="InParanoid" id="A0A0C2TH98"/>
<dbReference type="Proteomes" id="UP000054549">
    <property type="component" value="Unassembled WGS sequence"/>
</dbReference>